<dbReference type="OrthoDB" id="668847at2"/>
<dbReference type="RefSeq" id="WP_081169440.1">
    <property type="nucleotide sequence ID" value="NZ_LWBP01000210.1"/>
</dbReference>
<dbReference type="Gene3D" id="2.60.40.2970">
    <property type="match status" value="1"/>
</dbReference>
<dbReference type="EMBL" id="LWBP01000210">
    <property type="protein sequence ID" value="OQP53561.1"/>
    <property type="molecule type" value="Genomic_DNA"/>
</dbReference>
<protein>
    <submittedName>
        <fullName evidence="1">Uncharacterized protein</fullName>
    </submittedName>
</protein>
<keyword evidence="2" id="KW-1185">Reference proteome</keyword>
<evidence type="ECO:0000313" key="1">
    <source>
        <dbReference type="EMBL" id="OQP53561.1"/>
    </source>
</evidence>
<dbReference type="AlphaFoldDB" id="A0A1V9F5J3"/>
<proteinExistence type="predicted"/>
<comment type="caution">
    <text evidence="1">The sequence shown here is derived from an EMBL/GenBank/DDBJ whole genome shotgun (WGS) entry which is preliminary data.</text>
</comment>
<gene>
    <name evidence="1" type="ORF">A4R26_06175</name>
</gene>
<accession>A0A1V9F5J3</accession>
<name>A0A1V9F5J3_9BACT</name>
<dbReference type="STRING" id="550983.A4R26_06175"/>
<organism evidence="1 2">
    <name type="scientific">Niastella populi</name>
    <dbReference type="NCBI Taxonomy" id="550983"/>
    <lineage>
        <taxon>Bacteria</taxon>
        <taxon>Pseudomonadati</taxon>
        <taxon>Bacteroidota</taxon>
        <taxon>Chitinophagia</taxon>
        <taxon>Chitinophagales</taxon>
        <taxon>Chitinophagaceae</taxon>
        <taxon>Niastella</taxon>
    </lineage>
</organism>
<reference evidence="2" key="1">
    <citation type="submission" date="2016-04" db="EMBL/GenBank/DDBJ databases">
        <authorList>
            <person name="Chen L."/>
            <person name="Zhuang W."/>
            <person name="Wang G."/>
        </authorList>
    </citation>
    <scope>NUCLEOTIDE SEQUENCE [LARGE SCALE GENOMIC DNA]</scope>
    <source>
        <strain evidence="2">208</strain>
    </source>
</reference>
<dbReference type="Proteomes" id="UP000192276">
    <property type="component" value="Unassembled WGS sequence"/>
</dbReference>
<sequence length="133" mass="15436">MDINFIKVELSVAKKDRKIFANLIFSNNTSETVSIDKLRTCHGNKIQNNLFKIFDEKKRMIDYDGPMVKRFITPEDFIMIDPGQKIETSVELDEVYELKNGKKYTIQYSAYLNNNLTNSSIEKIESNVVEVIC</sequence>
<evidence type="ECO:0000313" key="2">
    <source>
        <dbReference type="Proteomes" id="UP000192276"/>
    </source>
</evidence>